<comment type="similarity">
    <text evidence="2">Belongs to the ABC transporter superfamily. ABCG family. Eye pigment precursor importer (TC 3.A.1.204) subfamily.</text>
</comment>
<dbReference type="InterPro" id="IPR017871">
    <property type="entry name" value="ABC_transporter-like_CS"/>
</dbReference>
<proteinExistence type="inferred from homology"/>
<feature type="transmembrane region" description="Helical" evidence="10">
    <location>
        <begin position="375"/>
        <end position="397"/>
    </location>
</feature>
<dbReference type="SUPFAM" id="SSF52540">
    <property type="entry name" value="P-loop containing nucleoside triphosphate hydrolases"/>
    <property type="match status" value="1"/>
</dbReference>
<dbReference type="EMBL" id="LFYR01000962">
    <property type="protein sequence ID" value="KMZ66628.1"/>
    <property type="molecule type" value="Genomic_DNA"/>
</dbReference>
<evidence type="ECO:0000256" key="9">
    <source>
        <dbReference type="ARBA" id="ARBA00023136"/>
    </source>
</evidence>
<evidence type="ECO:0000256" key="10">
    <source>
        <dbReference type="SAM" id="Phobius"/>
    </source>
</evidence>
<dbReference type="OrthoDB" id="66620at2759"/>
<name>A0A0K9PC58_ZOSMR</name>
<dbReference type="GO" id="GO:0009651">
    <property type="term" value="P:response to salt stress"/>
    <property type="evidence" value="ECO:0007669"/>
    <property type="project" value="UniProtKB-ARBA"/>
</dbReference>
<evidence type="ECO:0000256" key="8">
    <source>
        <dbReference type="ARBA" id="ARBA00022989"/>
    </source>
</evidence>
<dbReference type="PROSITE" id="PS50893">
    <property type="entry name" value="ABC_TRANSPORTER_2"/>
    <property type="match status" value="1"/>
</dbReference>
<keyword evidence="13" id="KW-1185">Reference proteome</keyword>
<keyword evidence="8 10" id="KW-1133">Transmembrane helix</keyword>
<evidence type="ECO:0000313" key="12">
    <source>
        <dbReference type="EMBL" id="KMZ66628.1"/>
    </source>
</evidence>
<comment type="subcellular location">
    <subcellularLocation>
        <location evidence="1">Membrane</location>
        <topology evidence="1">Multi-pass membrane protein</topology>
    </subcellularLocation>
</comment>
<dbReference type="FunFam" id="3.40.50.300:FF:000504">
    <property type="entry name" value="ABC transporter G family member 11"/>
    <property type="match status" value="1"/>
</dbReference>
<dbReference type="GO" id="GO:0055085">
    <property type="term" value="P:transmembrane transport"/>
    <property type="evidence" value="ECO:0000318"/>
    <property type="project" value="GO_Central"/>
</dbReference>
<dbReference type="SMART" id="SM00382">
    <property type="entry name" value="AAA"/>
    <property type="match status" value="1"/>
</dbReference>
<dbReference type="OMA" id="MCVNGFM"/>
<evidence type="ECO:0000256" key="7">
    <source>
        <dbReference type="ARBA" id="ARBA00022840"/>
    </source>
</evidence>
<dbReference type="PROSITE" id="PS00211">
    <property type="entry name" value="ABC_TRANSPORTER_1"/>
    <property type="match status" value="1"/>
</dbReference>
<evidence type="ECO:0000256" key="4">
    <source>
        <dbReference type="ARBA" id="ARBA00022553"/>
    </source>
</evidence>
<keyword evidence="7" id="KW-0067">ATP-binding</keyword>
<evidence type="ECO:0000256" key="5">
    <source>
        <dbReference type="ARBA" id="ARBA00022692"/>
    </source>
</evidence>
<accession>A0A0K9PC58</accession>
<dbReference type="Pfam" id="PF00005">
    <property type="entry name" value="ABC_tran"/>
    <property type="match status" value="1"/>
</dbReference>
<feature type="transmembrane region" description="Helical" evidence="10">
    <location>
        <begin position="604"/>
        <end position="622"/>
    </location>
</feature>
<dbReference type="Pfam" id="PF19055">
    <property type="entry name" value="ABC2_membrane_7"/>
    <property type="match status" value="1"/>
</dbReference>
<dbReference type="CDD" id="cd03213">
    <property type="entry name" value="ABCG_EPDR"/>
    <property type="match status" value="1"/>
</dbReference>
<feature type="transmembrane region" description="Helical" evidence="10">
    <location>
        <begin position="513"/>
        <end position="537"/>
    </location>
</feature>
<dbReference type="GO" id="GO:0016887">
    <property type="term" value="F:ATP hydrolysis activity"/>
    <property type="evidence" value="ECO:0007669"/>
    <property type="project" value="InterPro"/>
</dbReference>
<feature type="transmembrane region" description="Helical" evidence="10">
    <location>
        <begin position="485"/>
        <end position="506"/>
    </location>
</feature>
<dbReference type="STRING" id="29655.A0A0K9PC58"/>
<organism evidence="12 13">
    <name type="scientific">Zostera marina</name>
    <name type="common">Eelgrass</name>
    <dbReference type="NCBI Taxonomy" id="29655"/>
    <lineage>
        <taxon>Eukaryota</taxon>
        <taxon>Viridiplantae</taxon>
        <taxon>Streptophyta</taxon>
        <taxon>Embryophyta</taxon>
        <taxon>Tracheophyta</taxon>
        <taxon>Spermatophyta</taxon>
        <taxon>Magnoliopsida</taxon>
        <taxon>Liliopsida</taxon>
        <taxon>Zosteraceae</taxon>
        <taxon>Zostera</taxon>
    </lineage>
</organism>
<dbReference type="InterPro" id="IPR027417">
    <property type="entry name" value="P-loop_NTPase"/>
</dbReference>
<dbReference type="GO" id="GO:0022857">
    <property type="term" value="F:transmembrane transporter activity"/>
    <property type="evidence" value="ECO:0000318"/>
    <property type="project" value="GO_Central"/>
</dbReference>
<dbReference type="Pfam" id="PF01061">
    <property type="entry name" value="ABC2_membrane"/>
    <property type="match status" value="1"/>
</dbReference>
<dbReference type="Gene3D" id="3.40.50.300">
    <property type="entry name" value="P-loop containing nucleotide triphosphate hydrolases"/>
    <property type="match status" value="1"/>
</dbReference>
<evidence type="ECO:0000256" key="3">
    <source>
        <dbReference type="ARBA" id="ARBA00022448"/>
    </source>
</evidence>
<dbReference type="GO" id="GO:0005524">
    <property type="term" value="F:ATP binding"/>
    <property type="evidence" value="ECO:0007669"/>
    <property type="project" value="UniProtKB-KW"/>
</dbReference>
<evidence type="ECO:0000259" key="11">
    <source>
        <dbReference type="PROSITE" id="PS50893"/>
    </source>
</evidence>
<dbReference type="InterPro" id="IPR043926">
    <property type="entry name" value="ABCG_dom"/>
</dbReference>
<evidence type="ECO:0000256" key="2">
    <source>
        <dbReference type="ARBA" id="ARBA00005814"/>
    </source>
</evidence>
<dbReference type="InterPro" id="IPR013525">
    <property type="entry name" value="ABC2_TM"/>
</dbReference>
<keyword evidence="4" id="KW-0597">Phosphoprotein</keyword>
<feature type="transmembrane region" description="Helical" evidence="10">
    <location>
        <begin position="403"/>
        <end position="425"/>
    </location>
</feature>
<dbReference type="GO" id="GO:0005886">
    <property type="term" value="C:plasma membrane"/>
    <property type="evidence" value="ECO:0000318"/>
    <property type="project" value="GO_Central"/>
</dbReference>
<evidence type="ECO:0000256" key="1">
    <source>
        <dbReference type="ARBA" id="ARBA00004141"/>
    </source>
</evidence>
<reference evidence="13" key="1">
    <citation type="journal article" date="2016" name="Nature">
        <title>The genome of the seagrass Zostera marina reveals angiosperm adaptation to the sea.</title>
        <authorList>
            <person name="Olsen J.L."/>
            <person name="Rouze P."/>
            <person name="Verhelst B."/>
            <person name="Lin Y.-C."/>
            <person name="Bayer T."/>
            <person name="Collen J."/>
            <person name="Dattolo E."/>
            <person name="De Paoli E."/>
            <person name="Dittami S."/>
            <person name="Maumus F."/>
            <person name="Michel G."/>
            <person name="Kersting A."/>
            <person name="Lauritano C."/>
            <person name="Lohaus R."/>
            <person name="Toepel M."/>
            <person name="Tonon T."/>
            <person name="Vanneste K."/>
            <person name="Amirebrahimi M."/>
            <person name="Brakel J."/>
            <person name="Bostroem C."/>
            <person name="Chovatia M."/>
            <person name="Grimwood J."/>
            <person name="Jenkins J.W."/>
            <person name="Jueterbock A."/>
            <person name="Mraz A."/>
            <person name="Stam W.T."/>
            <person name="Tice H."/>
            <person name="Bornberg-Bauer E."/>
            <person name="Green P.J."/>
            <person name="Pearson G.A."/>
            <person name="Procaccini G."/>
            <person name="Duarte C.M."/>
            <person name="Schmutz J."/>
            <person name="Reusch T.B.H."/>
            <person name="Van de Peer Y."/>
        </authorList>
    </citation>
    <scope>NUCLEOTIDE SEQUENCE [LARGE SCALE GENOMIC DNA]</scope>
    <source>
        <strain evidence="13">cv. Finnish</strain>
    </source>
</reference>
<keyword evidence="5 10" id="KW-0812">Transmembrane</keyword>
<evidence type="ECO:0000313" key="13">
    <source>
        <dbReference type="Proteomes" id="UP000036987"/>
    </source>
</evidence>
<protein>
    <submittedName>
        <fullName evidence="12">ABC transporter G family member</fullName>
    </submittedName>
</protein>
<sequence length="677" mass="75436">MQRPMKSDVEEGIDCSGAYLVWEDLTAVIRNDRSSRRLIDGLTGYALPGRITAIMGPSGSGKSTLLDSLAGRVSNNVVLKGSVLLNGRKQRLEYGVVAYVTQENTLLGTLTVRETIWYSAKLRLPSCRSKEEIRDVVEGTIIQMGLSDCADRKIGNWHLRGISGGEKKRVSIALEIVTSPKILFLDEPTTGLDSASAFFVMHTLRQMAQTGKTVVSSVHQPSGEVYSTFDDLCLLSSGEAVYFGEAKLATEFFAQVGFRCPRRRNPSDHFLRCINTDFDSVNESLKQSRRNVSEDSCATSDPLLNMETSIIKNMLIDRFQTSGYSETVRKQIAGISRFEGLSVVYGTGSEAGWWTQLNILIKRSSLNMSRDYGYYWLRIFVYIAVSLCVGTIFFSVGTTYNSILARAASGGFVTGFMTFMSIGGFPSFVEEMKVFQHERLNGYYGVGVYTISNFVSSSPFLLAITVSSGLITYFMVKLHPGISHLLYFLFNLHICMAIIESLMMIVTSMVPNFLMGMVTGAGVIGIMMMTAGFFRLLSDLPKPFWRYPVSYISYGSWALQGQYKNDFLGLEFDAEVKGKPKLTGDYIIKNIYGVSLNHSKWVDLGVLIVLLVSYRLIFFLVLKLQERTKPMMRGIHDRSLLGKTEKTAGSSPSADGTLERNEGDRSRWVMELNTTHH</sequence>
<dbReference type="GO" id="GO:0140359">
    <property type="term" value="F:ABC-type transporter activity"/>
    <property type="evidence" value="ECO:0007669"/>
    <property type="project" value="InterPro"/>
</dbReference>
<dbReference type="InterPro" id="IPR003439">
    <property type="entry name" value="ABC_transporter-like_ATP-bd"/>
</dbReference>
<feature type="domain" description="ABC transporter" evidence="11">
    <location>
        <begin position="20"/>
        <end position="262"/>
    </location>
</feature>
<keyword evidence="9 10" id="KW-0472">Membrane</keyword>
<dbReference type="InterPro" id="IPR052215">
    <property type="entry name" value="Plant_ABCG"/>
</dbReference>
<dbReference type="PANTHER" id="PTHR48042:SF18">
    <property type="entry name" value="ABC TRANSPORTER G FAMILY MEMBER 12"/>
    <property type="match status" value="1"/>
</dbReference>
<gene>
    <name evidence="12" type="ORF">ZOSMA_291G00200</name>
</gene>
<evidence type="ECO:0000256" key="6">
    <source>
        <dbReference type="ARBA" id="ARBA00022741"/>
    </source>
</evidence>
<comment type="caution">
    <text evidence="12">The sequence shown here is derived from an EMBL/GenBank/DDBJ whole genome shotgun (WGS) entry which is preliminary data.</text>
</comment>
<dbReference type="InterPro" id="IPR003593">
    <property type="entry name" value="AAA+_ATPase"/>
</dbReference>
<dbReference type="PANTHER" id="PTHR48042">
    <property type="entry name" value="ABC TRANSPORTER G FAMILY MEMBER 11"/>
    <property type="match status" value="1"/>
</dbReference>
<dbReference type="Proteomes" id="UP000036987">
    <property type="component" value="Unassembled WGS sequence"/>
</dbReference>
<feature type="transmembrane region" description="Helical" evidence="10">
    <location>
        <begin position="446"/>
        <end position="473"/>
    </location>
</feature>
<keyword evidence="3" id="KW-0813">Transport</keyword>
<keyword evidence="6" id="KW-0547">Nucleotide-binding</keyword>
<dbReference type="AlphaFoldDB" id="A0A0K9PC58"/>